<keyword evidence="2" id="KW-1185">Reference proteome</keyword>
<dbReference type="AlphaFoldDB" id="A0A197JSP5"/>
<dbReference type="EMBL" id="KV442050">
    <property type="protein sequence ID" value="OAQ28220.1"/>
    <property type="molecule type" value="Genomic_DNA"/>
</dbReference>
<dbReference type="Proteomes" id="UP000078512">
    <property type="component" value="Unassembled WGS sequence"/>
</dbReference>
<gene>
    <name evidence="1" type="ORF">K457DRAFT_1877050</name>
</gene>
<accession>A0A197JSP5</accession>
<sequence length="160" mass="17820">MRSRLFARSSWLVHQNSQEVSLVLALIIPTEICFPEVEQDRSTVPVVAVVSEDDTLGNCFKDTTQLAYWDNLLRMNLTPSSAAAGFINKFAADSLKSTEAIFKVLPLAPCLDEKYYRKLPSCVIDEFKASTLLNIDLLQGLVQLVENASPECLGRFLSSF</sequence>
<evidence type="ECO:0000313" key="2">
    <source>
        <dbReference type="Proteomes" id="UP000078512"/>
    </source>
</evidence>
<evidence type="ECO:0000313" key="1">
    <source>
        <dbReference type="EMBL" id="OAQ28220.1"/>
    </source>
</evidence>
<organism evidence="1 2">
    <name type="scientific">Linnemannia elongata AG-77</name>
    <dbReference type="NCBI Taxonomy" id="1314771"/>
    <lineage>
        <taxon>Eukaryota</taxon>
        <taxon>Fungi</taxon>
        <taxon>Fungi incertae sedis</taxon>
        <taxon>Mucoromycota</taxon>
        <taxon>Mortierellomycotina</taxon>
        <taxon>Mortierellomycetes</taxon>
        <taxon>Mortierellales</taxon>
        <taxon>Mortierellaceae</taxon>
        <taxon>Linnemannia</taxon>
    </lineage>
</organism>
<proteinExistence type="predicted"/>
<protein>
    <submittedName>
        <fullName evidence="1">Uncharacterized protein</fullName>
    </submittedName>
</protein>
<dbReference type="OrthoDB" id="2435592at2759"/>
<name>A0A197JSP5_9FUNG</name>
<reference evidence="1 2" key="1">
    <citation type="submission" date="2016-05" db="EMBL/GenBank/DDBJ databases">
        <title>Genome sequencing reveals origins of a unique bacterial endosymbiosis in the earliest lineages of terrestrial Fungi.</title>
        <authorList>
            <consortium name="DOE Joint Genome Institute"/>
            <person name="Uehling J."/>
            <person name="Gryganskyi A."/>
            <person name="Hameed K."/>
            <person name="Tschaplinski T."/>
            <person name="Misztal P."/>
            <person name="Wu S."/>
            <person name="Desiro A."/>
            <person name="Vande Pol N."/>
            <person name="Du Z.-Y."/>
            <person name="Zienkiewicz A."/>
            <person name="Zienkiewicz K."/>
            <person name="Morin E."/>
            <person name="Tisserant E."/>
            <person name="Splivallo R."/>
            <person name="Hainaut M."/>
            <person name="Henrissat B."/>
            <person name="Ohm R."/>
            <person name="Kuo A."/>
            <person name="Yan J."/>
            <person name="Lipzen A."/>
            <person name="Nolan M."/>
            <person name="Labutti K."/>
            <person name="Barry K."/>
            <person name="Goldstein A."/>
            <person name="Labbe J."/>
            <person name="Schadt C."/>
            <person name="Tuskan G."/>
            <person name="Grigoriev I."/>
            <person name="Martin F."/>
            <person name="Vilgalys R."/>
            <person name="Bonito G."/>
        </authorList>
    </citation>
    <scope>NUCLEOTIDE SEQUENCE [LARGE SCALE GENOMIC DNA]</scope>
    <source>
        <strain evidence="1 2">AG-77</strain>
    </source>
</reference>